<keyword evidence="2" id="KW-1185">Reference proteome</keyword>
<reference evidence="1 2" key="1">
    <citation type="submission" date="2019-05" db="EMBL/GenBank/DDBJ databases">
        <title>Another draft genome of Portunus trituberculatus and its Hox gene families provides insights of decapod evolution.</title>
        <authorList>
            <person name="Jeong J.-H."/>
            <person name="Song I."/>
            <person name="Kim S."/>
            <person name="Choi T."/>
            <person name="Kim D."/>
            <person name="Ryu S."/>
            <person name="Kim W."/>
        </authorList>
    </citation>
    <scope>NUCLEOTIDE SEQUENCE [LARGE SCALE GENOMIC DNA]</scope>
    <source>
        <tissue evidence="1">Muscle</tissue>
    </source>
</reference>
<comment type="caution">
    <text evidence="1">The sequence shown here is derived from an EMBL/GenBank/DDBJ whole genome shotgun (WGS) entry which is preliminary data.</text>
</comment>
<dbReference type="EMBL" id="VSRR010013647">
    <property type="protein sequence ID" value="MPC56045.1"/>
    <property type="molecule type" value="Genomic_DNA"/>
</dbReference>
<dbReference type="AlphaFoldDB" id="A0A5B7GFA1"/>
<gene>
    <name evidence="1" type="ORF">E2C01_049994</name>
</gene>
<protein>
    <submittedName>
        <fullName evidence="1">Uncharacterized protein</fullName>
    </submittedName>
</protein>
<evidence type="ECO:0000313" key="2">
    <source>
        <dbReference type="Proteomes" id="UP000324222"/>
    </source>
</evidence>
<accession>A0A5B7GFA1</accession>
<proteinExistence type="predicted"/>
<evidence type="ECO:0000313" key="1">
    <source>
        <dbReference type="EMBL" id="MPC56045.1"/>
    </source>
</evidence>
<dbReference type="Proteomes" id="UP000324222">
    <property type="component" value="Unassembled WGS sequence"/>
</dbReference>
<sequence length="45" mass="4591">MGTQQSLLATSTLTTSSPAHMKLHPTATPLARCLSLVGSTKPSAP</sequence>
<organism evidence="1 2">
    <name type="scientific">Portunus trituberculatus</name>
    <name type="common">Swimming crab</name>
    <name type="synonym">Neptunus trituberculatus</name>
    <dbReference type="NCBI Taxonomy" id="210409"/>
    <lineage>
        <taxon>Eukaryota</taxon>
        <taxon>Metazoa</taxon>
        <taxon>Ecdysozoa</taxon>
        <taxon>Arthropoda</taxon>
        <taxon>Crustacea</taxon>
        <taxon>Multicrustacea</taxon>
        <taxon>Malacostraca</taxon>
        <taxon>Eumalacostraca</taxon>
        <taxon>Eucarida</taxon>
        <taxon>Decapoda</taxon>
        <taxon>Pleocyemata</taxon>
        <taxon>Brachyura</taxon>
        <taxon>Eubrachyura</taxon>
        <taxon>Portunoidea</taxon>
        <taxon>Portunidae</taxon>
        <taxon>Portuninae</taxon>
        <taxon>Portunus</taxon>
    </lineage>
</organism>
<name>A0A5B7GFA1_PORTR</name>